<feature type="region of interest" description="Disordered" evidence="1">
    <location>
        <begin position="22"/>
        <end position="56"/>
    </location>
</feature>
<dbReference type="Proteomes" id="UP000485058">
    <property type="component" value="Unassembled WGS sequence"/>
</dbReference>
<feature type="compositionally biased region" description="Pro residues" evidence="1">
    <location>
        <begin position="138"/>
        <end position="155"/>
    </location>
</feature>
<evidence type="ECO:0000256" key="1">
    <source>
        <dbReference type="SAM" id="MobiDB-lite"/>
    </source>
</evidence>
<proteinExistence type="predicted"/>
<gene>
    <name evidence="2" type="ORF">HaLaN_06652</name>
</gene>
<dbReference type="EMBL" id="BLLF01000382">
    <property type="protein sequence ID" value="GFH11191.1"/>
    <property type="molecule type" value="Genomic_DNA"/>
</dbReference>
<keyword evidence="3" id="KW-1185">Reference proteome</keyword>
<evidence type="ECO:0000313" key="3">
    <source>
        <dbReference type="Proteomes" id="UP000485058"/>
    </source>
</evidence>
<dbReference type="AlphaFoldDB" id="A0A699YNQ3"/>
<feature type="compositionally biased region" description="Pro residues" evidence="1">
    <location>
        <begin position="22"/>
        <end position="40"/>
    </location>
</feature>
<reference evidence="2 3" key="1">
    <citation type="submission" date="2020-02" db="EMBL/GenBank/DDBJ databases">
        <title>Draft genome sequence of Haematococcus lacustris strain NIES-144.</title>
        <authorList>
            <person name="Morimoto D."/>
            <person name="Nakagawa S."/>
            <person name="Yoshida T."/>
            <person name="Sawayama S."/>
        </authorList>
    </citation>
    <scope>NUCLEOTIDE SEQUENCE [LARGE SCALE GENOMIC DNA]</scope>
    <source>
        <strain evidence="2 3">NIES-144</strain>
    </source>
</reference>
<feature type="region of interest" description="Disordered" evidence="1">
    <location>
        <begin position="216"/>
        <end position="257"/>
    </location>
</feature>
<organism evidence="2 3">
    <name type="scientific">Haematococcus lacustris</name>
    <name type="common">Green alga</name>
    <name type="synonym">Haematococcus pluvialis</name>
    <dbReference type="NCBI Taxonomy" id="44745"/>
    <lineage>
        <taxon>Eukaryota</taxon>
        <taxon>Viridiplantae</taxon>
        <taxon>Chlorophyta</taxon>
        <taxon>core chlorophytes</taxon>
        <taxon>Chlorophyceae</taxon>
        <taxon>CS clade</taxon>
        <taxon>Chlamydomonadales</taxon>
        <taxon>Haematococcaceae</taxon>
        <taxon>Haematococcus</taxon>
    </lineage>
</organism>
<comment type="caution">
    <text evidence="2">The sequence shown here is derived from an EMBL/GenBank/DDBJ whole genome shotgun (WGS) entry which is preliminary data.</text>
</comment>
<evidence type="ECO:0000313" key="2">
    <source>
        <dbReference type="EMBL" id="GFH11191.1"/>
    </source>
</evidence>
<accession>A0A699YNQ3</accession>
<name>A0A699YNQ3_HAELA</name>
<feature type="compositionally biased region" description="Pro residues" evidence="1">
    <location>
        <begin position="120"/>
        <end position="129"/>
    </location>
</feature>
<protein>
    <submittedName>
        <fullName evidence="2">Uncharacterized protein</fullName>
    </submittedName>
</protein>
<feature type="region of interest" description="Disordered" evidence="1">
    <location>
        <begin position="70"/>
        <end position="155"/>
    </location>
</feature>
<sequence>MAPLTTSAHLCLSCQRTFPISPPSPHLSPTFLPPSPPPPAARQSSSQPGCTRGLPQARAESCLALRVNPSADVTRCVKPGPPFNPGGDQEGGEASPEASPEARPGSAGPVDGPSGDRLALPPPRLPCPSPVQQGPLEGPCPAPDRPEPAAAPGPLAPEQAARLHTPLRAQPGLLRAQVHAPPPPEPGGWLLEGGGELGSARPPVAPPLPCAGGGWGAHPQDPQAAGGWGQGGGHPLLAPWPGARGGGTHCRHPGQEQGRLQGWGGGLGGVIYTRVTLRLCVTRHLPLPSKGRHGWWWGPQGGADLRPAAELGSGTIGNQRLGGEGGRQARQWARGGEGCGAGLRAGSGVRASPCGSASAAAGLQERLPSLRCLTQGGGHP</sequence>